<accession>A0AAD3TG91</accession>
<evidence type="ECO:0000313" key="2">
    <source>
        <dbReference type="Proteomes" id="UP001279734"/>
    </source>
</evidence>
<dbReference type="Proteomes" id="UP001279734">
    <property type="component" value="Unassembled WGS sequence"/>
</dbReference>
<keyword evidence="2" id="KW-1185">Reference proteome</keyword>
<protein>
    <submittedName>
        <fullName evidence="1">Uncharacterized protein</fullName>
    </submittedName>
</protein>
<dbReference type="AlphaFoldDB" id="A0AAD3TG91"/>
<name>A0AAD3TG91_NEPGR</name>
<proteinExistence type="predicted"/>
<evidence type="ECO:0000313" key="1">
    <source>
        <dbReference type="EMBL" id="GMH29360.1"/>
    </source>
</evidence>
<dbReference type="EMBL" id="BSYO01000036">
    <property type="protein sequence ID" value="GMH29360.1"/>
    <property type="molecule type" value="Genomic_DNA"/>
</dbReference>
<reference evidence="1" key="1">
    <citation type="submission" date="2023-05" db="EMBL/GenBank/DDBJ databases">
        <title>Nepenthes gracilis genome sequencing.</title>
        <authorList>
            <person name="Fukushima K."/>
        </authorList>
    </citation>
    <scope>NUCLEOTIDE SEQUENCE</scope>
    <source>
        <strain evidence="1">SING2019-196</strain>
    </source>
</reference>
<gene>
    <name evidence="1" type="ORF">Nepgr_031203</name>
</gene>
<organism evidence="1 2">
    <name type="scientific">Nepenthes gracilis</name>
    <name type="common">Slender pitcher plant</name>
    <dbReference type="NCBI Taxonomy" id="150966"/>
    <lineage>
        <taxon>Eukaryota</taxon>
        <taxon>Viridiplantae</taxon>
        <taxon>Streptophyta</taxon>
        <taxon>Embryophyta</taxon>
        <taxon>Tracheophyta</taxon>
        <taxon>Spermatophyta</taxon>
        <taxon>Magnoliopsida</taxon>
        <taxon>eudicotyledons</taxon>
        <taxon>Gunneridae</taxon>
        <taxon>Pentapetalae</taxon>
        <taxon>Caryophyllales</taxon>
        <taxon>Nepenthaceae</taxon>
        <taxon>Nepenthes</taxon>
    </lineage>
</organism>
<comment type="caution">
    <text evidence="1">The sequence shown here is derived from an EMBL/GenBank/DDBJ whole genome shotgun (WGS) entry which is preliminary data.</text>
</comment>
<sequence>MLSTGWLTQTTFLQADDSSHRIRSGLASRAKQTRLVNTRKVEELSGGQTRQPCMNFFDPPHLLRNGLREGRWLGPTDQFV</sequence>